<dbReference type="Gene3D" id="3.40.50.150">
    <property type="entry name" value="Vaccinia Virus protein VP39"/>
    <property type="match status" value="1"/>
</dbReference>
<dbReference type="EC" id="2.1.1.72" evidence="2"/>
<evidence type="ECO:0000256" key="8">
    <source>
        <dbReference type="ARBA" id="ARBA00047942"/>
    </source>
</evidence>
<evidence type="ECO:0000256" key="2">
    <source>
        <dbReference type="ARBA" id="ARBA00011900"/>
    </source>
</evidence>
<reference evidence="12 13" key="1">
    <citation type="journal article" date="2016" name="Nat. Commun.">
        <title>Thousands of microbial genomes shed light on interconnected biogeochemical processes in an aquifer system.</title>
        <authorList>
            <person name="Anantharaman K."/>
            <person name="Brown C.T."/>
            <person name="Hug L.A."/>
            <person name="Sharon I."/>
            <person name="Castelle C.J."/>
            <person name="Probst A.J."/>
            <person name="Thomas B.C."/>
            <person name="Singh A."/>
            <person name="Wilkins M.J."/>
            <person name="Karaoz U."/>
            <person name="Brodie E.L."/>
            <person name="Williams K.H."/>
            <person name="Hubbard S.S."/>
            <person name="Banfield J.F."/>
        </authorList>
    </citation>
    <scope>NUCLEOTIDE SEQUENCE [LARGE SCALE GENOMIC DNA]</scope>
</reference>
<name>A0A1G2H070_9BACT</name>
<keyword evidence="4" id="KW-0808">Transferase</keyword>
<evidence type="ECO:0000256" key="1">
    <source>
        <dbReference type="ARBA" id="ARBA00010923"/>
    </source>
</evidence>
<evidence type="ECO:0000256" key="3">
    <source>
        <dbReference type="ARBA" id="ARBA00022603"/>
    </source>
</evidence>
<dbReference type="SUPFAM" id="SSF53335">
    <property type="entry name" value="S-adenosyl-L-methionine-dependent methyltransferases"/>
    <property type="match status" value="1"/>
</dbReference>
<dbReference type="Proteomes" id="UP000177954">
    <property type="component" value="Unassembled WGS sequence"/>
</dbReference>
<sequence length="753" mass="85535">MAKLANSISKISETKAENLFRGFYGPDVFIEKSAIPSEFGFTSKKGTSHSGYPDFFLDHKSFAIIVEAKPLKHSEAEEDVKFYMENNKIHKDIVGIAVSGQELNQIKVTYFFKILGSKELKSFLVKDKLLSLVDLEKTFNKNKYGESVSDESLVLILKSLNKKFNNENKIRDTDRSLFFSGLMIALTNSNFRNTYKGIQAPSREELTTTKATVLESHNLNKAIVDAISSQLESKINNLSKEYSWRDKFSFIKNIDYSLIEYKNIIETIETKIFQPYLNEEKQDILGKAYKIFLSRAGKIDNKNIILTPDHIKSLMVKLARLTKDDVVLDTCTGSGGFLMESMEMMTSLAKGDLSKISLIKEKQLIGFENDSVLFALACSNMFLHGDGRTNLLFRSSLLDTRQGSIVNSSDGDILEYIRKVKPTKCIINPPYENNNPIKFTKQAIDYIEPNGKLIIIMPTPTLTHNQDGLTEELLEVAQLDFVIKMPLALFTEQKRTVNTSIFGFTKTPHSQNDDVLFYDLEDDGFKSIQHKGRVDKFNRWNDIENNILDIINNSKEIDGVCQKKKIYRKGVINCAGIQTKRKSNYEMVQIGTLFDLQKGTLASDDADEGGDYDFITASNEWKKHSVFSHDTEAIIYAVAAGGSLGRTHYIKGKFTASNLCLVMTPKKNSPYKINLEFYNWYFSAMRKRIVSDLADGTSKLTITKPDLEKYYIDYIPLEKQNELVEKKVTKYDQLKEKLDEAEDDLKNTVAGII</sequence>
<keyword evidence="5" id="KW-0949">S-adenosyl-L-methionine</keyword>
<keyword evidence="3" id="KW-0489">Methyltransferase</keyword>
<gene>
    <name evidence="12" type="ORF">A3J04_01505</name>
</gene>
<evidence type="ECO:0000259" key="10">
    <source>
        <dbReference type="Pfam" id="PF01420"/>
    </source>
</evidence>
<feature type="domain" description="DNA methylase adenine-specific" evidence="11">
    <location>
        <begin position="281"/>
        <end position="563"/>
    </location>
</feature>
<dbReference type="PRINTS" id="PR00507">
    <property type="entry name" value="N12N6MTFRASE"/>
</dbReference>
<evidence type="ECO:0000259" key="11">
    <source>
        <dbReference type="Pfam" id="PF02384"/>
    </source>
</evidence>
<keyword evidence="12" id="KW-0540">Nuclease</keyword>
<keyword evidence="6" id="KW-0680">Restriction system</keyword>
<dbReference type="GO" id="GO:0009007">
    <property type="term" value="F:site-specific DNA-methyltransferase (adenine-specific) activity"/>
    <property type="evidence" value="ECO:0007669"/>
    <property type="project" value="UniProtKB-EC"/>
</dbReference>
<feature type="coiled-coil region" evidence="9">
    <location>
        <begin position="717"/>
        <end position="751"/>
    </location>
</feature>
<feature type="domain" description="Type I restriction modification DNA specificity" evidence="10">
    <location>
        <begin position="583"/>
        <end position="733"/>
    </location>
</feature>
<dbReference type="InterPro" id="IPR029063">
    <property type="entry name" value="SAM-dependent_MTases_sf"/>
</dbReference>
<dbReference type="PANTHER" id="PTHR42933:SF1">
    <property type="entry name" value="SITE-SPECIFIC DNA-METHYLTRANSFERASE (ADENINE-SPECIFIC)"/>
    <property type="match status" value="1"/>
</dbReference>
<accession>A0A1G2H070</accession>
<organism evidence="12 13">
    <name type="scientific">Candidatus Ryanbacteria bacterium RIFCSPLOWO2_02_FULL_47_14</name>
    <dbReference type="NCBI Taxonomy" id="1802129"/>
    <lineage>
        <taxon>Bacteria</taxon>
        <taxon>Candidatus Ryaniibacteriota</taxon>
    </lineage>
</organism>
<dbReference type="InterPro" id="IPR003356">
    <property type="entry name" value="DNA_methylase_A-5"/>
</dbReference>
<dbReference type="Gene3D" id="3.90.220.20">
    <property type="entry name" value="DNA methylase specificity domains"/>
    <property type="match status" value="1"/>
</dbReference>
<keyword evidence="9" id="KW-0175">Coiled coil</keyword>
<proteinExistence type="inferred from homology"/>
<evidence type="ECO:0000256" key="6">
    <source>
        <dbReference type="ARBA" id="ARBA00022747"/>
    </source>
</evidence>
<comment type="catalytic activity">
    <reaction evidence="8">
        <text>a 2'-deoxyadenosine in DNA + S-adenosyl-L-methionine = an N(6)-methyl-2'-deoxyadenosine in DNA + S-adenosyl-L-homocysteine + H(+)</text>
        <dbReference type="Rhea" id="RHEA:15197"/>
        <dbReference type="Rhea" id="RHEA-COMP:12418"/>
        <dbReference type="Rhea" id="RHEA-COMP:12419"/>
        <dbReference type="ChEBI" id="CHEBI:15378"/>
        <dbReference type="ChEBI" id="CHEBI:57856"/>
        <dbReference type="ChEBI" id="CHEBI:59789"/>
        <dbReference type="ChEBI" id="CHEBI:90615"/>
        <dbReference type="ChEBI" id="CHEBI:90616"/>
        <dbReference type="EC" id="2.1.1.72"/>
    </reaction>
</comment>
<protein>
    <recommendedName>
        <fullName evidence="2">site-specific DNA-methyltransferase (adenine-specific)</fullName>
        <ecNumber evidence="2">2.1.1.72</ecNumber>
    </recommendedName>
</protein>
<dbReference type="PANTHER" id="PTHR42933">
    <property type="entry name" value="SLR6095 PROTEIN"/>
    <property type="match status" value="1"/>
</dbReference>
<dbReference type="InterPro" id="IPR044946">
    <property type="entry name" value="Restrct_endonuc_typeI_TRD_sf"/>
</dbReference>
<evidence type="ECO:0000256" key="4">
    <source>
        <dbReference type="ARBA" id="ARBA00022679"/>
    </source>
</evidence>
<evidence type="ECO:0000313" key="13">
    <source>
        <dbReference type="Proteomes" id="UP000177954"/>
    </source>
</evidence>
<dbReference type="InterPro" id="IPR000055">
    <property type="entry name" value="Restrct_endonuc_typeI_TRD"/>
</dbReference>
<evidence type="ECO:0000256" key="7">
    <source>
        <dbReference type="ARBA" id="ARBA00023125"/>
    </source>
</evidence>
<dbReference type="STRING" id="1802129.A3J04_01505"/>
<comment type="similarity">
    <text evidence="1">Belongs to the type-I restriction system S methylase family.</text>
</comment>
<dbReference type="Pfam" id="PF01420">
    <property type="entry name" value="Methylase_S"/>
    <property type="match status" value="1"/>
</dbReference>
<comment type="caution">
    <text evidence="12">The sequence shown here is derived from an EMBL/GenBank/DDBJ whole genome shotgun (WGS) entry which is preliminary data.</text>
</comment>
<evidence type="ECO:0000256" key="9">
    <source>
        <dbReference type="SAM" id="Coils"/>
    </source>
</evidence>
<dbReference type="GO" id="GO:0009307">
    <property type="term" value="P:DNA restriction-modification system"/>
    <property type="evidence" value="ECO:0007669"/>
    <property type="project" value="UniProtKB-KW"/>
</dbReference>
<dbReference type="GO" id="GO:0008170">
    <property type="term" value="F:N-methyltransferase activity"/>
    <property type="evidence" value="ECO:0007669"/>
    <property type="project" value="InterPro"/>
</dbReference>
<evidence type="ECO:0000313" key="12">
    <source>
        <dbReference type="EMBL" id="OGZ55847.1"/>
    </source>
</evidence>
<dbReference type="GO" id="GO:0003677">
    <property type="term" value="F:DNA binding"/>
    <property type="evidence" value="ECO:0007669"/>
    <property type="project" value="UniProtKB-KW"/>
</dbReference>
<keyword evidence="7" id="KW-0238">DNA-binding</keyword>
<dbReference type="GO" id="GO:0032259">
    <property type="term" value="P:methylation"/>
    <property type="evidence" value="ECO:0007669"/>
    <property type="project" value="UniProtKB-KW"/>
</dbReference>
<keyword evidence="12" id="KW-0378">Hydrolase</keyword>
<keyword evidence="12" id="KW-0255">Endonuclease</keyword>
<dbReference type="AlphaFoldDB" id="A0A1G2H070"/>
<dbReference type="GO" id="GO:0004519">
    <property type="term" value="F:endonuclease activity"/>
    <property type="evidence" value="ECO:0007669"/>
    <property type="project" value="UniProtKB-KW"/>
</dbReference>
<evidence type="ECO:0000256" key="5">
    <source>
        <dbReference type="ARBA" id="ARBA00022691"/>
    </source>
</evidence>
<dbReference type="EMBL" id="MHNZ01000028">
    <property type="protein sequence ID" value="OGZ55847.1"/>
    <property type="molecule type" value="Genomic_DNA"/>
</dbReference>
<dbReference type="InterPro" id="IPR051537">
    <property type="entry name" value="DNA_Adenine_Mtase"/>
</dbReference>
<dbReference type="Pfam" id="PF02384">
    <property type="entry name" value="N6_Mtase"/>
    <property type="match status" value="1"/>
</dbReference>